<comment type="caution">
    <text evidence="1">The sequence shown here is derived from an EMBL/GenBank/DDBJ whole genome shotgun (WGS) entry which is preliminary data.</text>
</comment>
<dbReference type="Proteomes" id="UP001187192">
    <property type="component" value="Unassembled WGS sequence"/>
</dbReference>
<proteinExistence type="predicted"/>
<organism evidence="1 2">
    <name type="scientific">Ficus carica</name>
    <name type="common">Common fig</name>
    <dbReference type="NCBI Taxonomy" id="3494"/>
    <lineage>
        <taxon>Eukaryota</taxon>
        <taxon>Viridiplantae</taxon>
        <taxon>Streptophyta</taxon>
        <taxon>Embryophyta</taxon>
        <taxon>Tracheophyta</taxon>
        <taxon>Spermatophyta</taxon>
        <taxon>Magnoliopsida</taxon>
        <taxon>eudicotyledons</taxon>
        <taxon>Gunneridae</taxon>
        <taxon>Pentapetalae</taxon>
        <taxon>rosids</taxon>
        <taxon>fabids</taxon>
        <taxon>Rosales</taxon>
        <taxon>Moraceae</taxon>
        <taxon>Ficeae</taxon>
        <taxon>Ficus</taxon>
    </lineage>
</organism>
<sequence length="135" mass="15060">MLPAAVQINCRIHLSSPVSGGPQISRRRQDEITNKSPIAMEKQRSRSLAGDWTFCVIMICRLHVFPGSVDDIAAAAAAALEALQKISPTTRRFVSSIAISRRRSRISGNRAMANALESFGMRSLAIWRRRQKQQR</sequence>
<evidence type="ECO:0000313" key="1">
    <source>
        <dbReference type="EMBL" id="GMN20883.1"/>
    </source>
</evidence>
<gene>
    <name evidence="1" type="ORF">TIFTF001_043197</name>
</gene>
<dbReference type="EMBL" id="BTGU01002683">
    <property type="protein sequence ID" value="GMN20883.1"/>
    <property type="molecule type" value="Genomic_DNA"/>
</dbReference>
<keyword evidence="2" id="KW-1185">Reference proteome</keyword>
<reference evidence="1" key="1">
    <citation type="submission" date="2023-07" db="EMBL/GenBank/DDBJ databases">
        <title>draft genome sequence of fig (Ficus carica).</title>
        <authorList>
            <person name="Takahashi T."/>
            <person name="Nishimura K."/>
        </authorList>
    </citation>
    <scope>NUCLEOTIDE SEQUENCE</scope>
</reference>
<accession>A0AA87YR44</accession>
<dbReference type="AlphaFoldDB" id="A0AA87YR44"/>
<evidence type="ECO:0000313" key="2">
    <source>
        <dbReference type="Proteomes" id="UP001187192"/>
    </source>
</evidence>
<protein>
    <submittedName>
        <fullName evidence="1">Uncharacterized protein</fullName>
    </submittedName>
</protein>
<name>A0AA87YR44_FICCA</name>